<organism evidence="1 2">
    <name type="scientific">Colletotrichum navitas</name>
    <dbReference type="NCBI Taxonomy" id="681940"/>
    <lineage>
        <taxon>Eukaryota</taxon>
        <taxon>Fungi</taxon>
        <taxon>Dikarya</taxon>
        <taxon>Ascomycota</taxon>
        <taxon>Pezizomycotina</taxon>
        <taxon>Sordariomycetes</taxon>
        <taxon>Hypocreomycetidae</taxon>
        <taxon>Glomerellales</taxon>
        <taxon>Glomerellaceae</taxon>
        <taxon>Colletotrichum</taxon>
        <taxon>Colletotrichum graminicola species complex</taxon>
    </lineage>
</organism>
<gene>
    <name evidence="1" type="ORF">LY79DRAFT_540381</name>
</gene>
<dbReference type="Proteomes" id="UP001230504">
    <property type="component" value="Unassembled WGS sequence"/>
</dbReference>
<protein>
    <submittedName>
        <fullName evidence="1">Uncharacterized protein</fullName>
    </submittedName>
</protein>
<proteinExistence type="predicted"/>
<reference evidence="1" key="1">
    <citation type="submission" date="2021-06" db="EMBL/GenBank/DDBJ databases">
        <title>Comparative genomics, transcriptomics and evolutionary studies reveal genomic signatures of adaptation to plant cell wall in hemibiotrophic fungi.</title>
        <authorList>
            <consortium name="DOE Joint Genome Institute"/>
            <person name="Baroncelli R."/>
            <person name="Diaz J.F."/>
            <person name="Benocci T."/>
            <person name="Peng M."/>
            <person name="Battaglia E."/>
            <person name="Haridas S."/>
            <person name="Andreopoulos W."/>
            <person name="Labutti K."/>
            <person name="Pangilinan J."/>
            <person name="Floch G.L."/>
            <person name="Makela M.R."/>
            <person name="Henrissat B."/>
            <person name="Grigoriev I.V."/>
            <person name="Crouch J.A."/>
            <person name="De Vries R.P."/>
            <person name="Sukno S.A."/>
            <person name="Thon M.R."/>
        </authorList>
    </citation>
    <scope>NUCLEOTIDE SEQUENCE</scope>
    <source>
        <strain evidence="1">CBS 125086</strain>
    </source>
</reference>
<dbReference type="RefSeq" id="XP_060418355.1">
    <property type="nucleotide sequence ID" value="XM_060556861.1"/>
</dbReference>
<name>A0AAD8Q9U0_9PEZI</name>
<keyword evidence="2" id="KW-1185">Reference proteome</keyword>
<dbReference type="AlphaFoldDB" id="A0AAD8Q9U0"/>
<dbReference type="EMBL" id="JAHLJV010000007">
    <property type="protein sequence ID" value="KAK1597583.1"/>
    <property type="molecule type" value="Genomic_DNA"/>
</dbReference>
<sequence length="127" mass="14399">MLITTIQFLLQAREEDERSRRNDFVTWKAHEDSYWVGNKNVPSDAKLLDHQHPPVSSSIISELSRHQRNLQHPTVNHALKVSIFSSLRPFAERICIATPKLPAARTVPPLPFARSFSQEAIAAFVSS</sequence>
<evidence type="ECO:0000313" key="2">
    <source>
        <dbReference type="Proteomes" id="UP001230504"/>
    </source>
</evidence>
<evidence type="ECO:0000313" key="1">
    <source>
        <dbReference type="EMBL" id="KAK1597583.1"/>
    </source>
</evidence>
<accession>A0AAD8Q9U0</accession>
<dbReference type="GeneID" id="85441101"/>
<comment type="caution">
    <text evidence="1">The sequence shown here is derived from an EMBL/GenBank/DDBJ whole genome shotgun (WGS) entry which is preliminary data.</text>
</comment>